<keyword evidence="5" id="KW-0808">Transferase</keyword>
<dbReference type="FunFam" id="1.10.287.130:FF:000001">
    <property type="entry name" value="Two-component sensor histidine kinase"/>
    <property type="match status" value="1"/>
</dbReference>
<keyword evidence="9" id="KW-0902">Two-component regulatory system</keyword>
<dbReference type="Pfam" id="PF02518">
    <property type="entry name" value="HATPase_c"/>
    <property type="match status" value="1"/>
</dbReference>
<evidence type="ECO:0000256" key="2">
    <source>
        <dbReference type="ARBA" id="ARBA00004236"/>
    </source>
</evidence>
<dbReference type="GO" id="GO:0000155">
    <property type="term" value="F:phosphorelay sensor kinase activity"/>
    <property type="evidence" value="ECO:0007669"/>
    <property type="project" value="InterPro"/>
</dbReference>
<comment type="subcellular location">
    <subcellularLocation>
        <location evidence="2">Cell membrane</location>
    </subcellularLocation>
</comment>
<dbReference type="PRINTS" id="PR00344">
    <property type="entry name" value="BCTRLSENSOR"/>
</dbReference>
<keyword evidence="8 11" id="KW-1133">Transmembrane helix</keyword>
<name>A0AAU7AVW1_9ACTN</name>
<dbReference type="Gene3D" id="3.30.565.10">
    <property type="entry name" value="Histidine kinase-like ATPase, C-terminal domain"/>
    <property type="match status" value="1"/>
</dbReference>
<evidence type="ECO:0000256" key="9">
    <source>
        <dbReference type="ARBA" id="ARBA00023012"/>
    </source>
</evidence>
<evidence type="ECO:0000313" key="14">
    <source>
        <dbReference type="EMBL" id="XAY05743.1"/>
    </source>
</evidence>
<feature type="transmembrane region" description="Helical" evidence="11">
    <location>
        <begin position="159"/>
        <end position="180"/>
    </location>
</feature>
<sequence>MLERYPIRWRLAGISALLTFVILSTFAAVVGELTVRRIRSDFTNQLQVAADNLANELKVTIDLRTGRASAEPDLDAVAAPQNASIRIRAAGFQTLALSKGAAILGPEPHLGLSTYDGQQVVTKRLGLFSRGTGERYGDVYLQYGRRLSDLQATVGRVRLFLFVGIVGGTLVALVGGLLLARRAMKPIADLTMATREIARTRDPNSRVPIPDADDEVAELAQTLDEMLRALESSRAETSAMLTRQRAFVADASHELRTPLTSVLANLELLSEVLDGDAGDAANSALRSSQRMRRLVADLLLLARADSGRESTRATVDLSAVVREAAGELQSIAGEHAFALDLDEFAPVHGVRDDLHRVALNLMENALRFTPAGTRVEVSVHLDEDRAVLAVEDDGPGVPEELRERVFERFVRAAGDGGGSSGLGLAIVKAVSEGHGGTVDMAEPLDGVGARFVVTLPLLLSALPPVDAPDVVAGSSLFRD</sequence>
<dbReference type="SMART" id="SM00304">
    <property type="entry name" value="HAMP"/>
    <property type="match status" value="1"/>
</dbReference>
<dbReference type="InterPro" id="IPR003594">
    <property type="entry name" value="HATPase_dom"/>
</dbReference>
<evidence type="ECO:0000256" key="10">
    <source>
        <dbReference type="ARBA" id="ARBA00023136"/>
    </source>
</evidence>
<dbReference type="GO" id="GO:0005886">
    <property type="term" value="C:plasma membrane"/>
    <property type="evidence" value="ECO:0007669"/>
    <property type="project" value="UniProtKB-SubCell"/>
</dbReference>
<evidence type="ECO:0000256" key="6">
    <source>
        <dbReference type="ARBA" id="ARBA00022692"/>
    </source>
</evidence>
<dbReference type="Pfam" id="PF00512">
    <property type="entry name" value="HisKA"/>
    <property type="match status" value="1"/>
</dbReference>
<dbReference type="EMBL" id="CP114014">
    <property type="protein sequence ID" value="XAY05743.1"/>
    <property type="molecule type" value="Genomic_DNA"/>
</dbReference>
<dbReference type="CDD" id="cd00075">
    <property type="entry name" value="HATPase"/>
    <property type="match status" value="1"/>
</dbReference>
<gene>
    <name evidence="14" type="ORF">DSM112329_02601</name>
</gene>
<evidence type="ECO:0000256" key="1">
    <source>
        <dbReference type="ARBA" id="ARBA00000085"/>
    </source>
</evidence>
<dbReference type="PANTHER" id="PTHR45436:SF5">
    <property type="entry name" value="SENSOR HISTIDINE KINASE TRCS"/>
    <property type="match status" value="1"/>
</dbReference>
<dbReference type="AlphaFoldDB" id="A0AAU7AVW1"/>
<feature type="domain" description="Histidine kinase" evidence="12">
    <location>
        <begin position="250"/>
        <end position="459"/>
    </location>
</feature>
<dbReference type="CDD" id="cd06225">
    <property type="entry name" value="HAMP"/>
    <property type="match status" value="1"/>
</dbReference>
<dbReference type="PANTHER" id="PTHR45436">
    <property type="entry name" value="SENSOR HISTIDINE KINASE YKOH"/>
    <property type="match status" value="1"/>
</dbReference>
<evidence type="ECO:0000259" key="12">
    <source>
        <dbReference type="PROSITE" id="PS50109"/>
    </source>
</evidence>
<dbReference type="KEGG" id="parq:DSM112329_02601"/>
<evidence type="ECO:0000256" key="3">
    <source>
        <dbReference type="ARBA" id="ARBA00012438"/>
    </source>
</evidence>
<proteinExistence type="predicted"/>
<protein>
    <recommendedName>
        <fullName evidence="3">histidine kinase</fullName>
        <ecNumber evidence="3">2.7.13.3</ecNumber>
    </recommendedName>
</protein>
<dbReference type="SUPFAM" id="SSF47384">
    <property type="entry name" value="Homodimeric domain of signal transducing histidine kinase"/>
    <property type="match status" value="1"/>
</dbReference>
<dbReference type="InterPro" id="IPR003660">
    <property type="entry name" value="HAMP_dom"/>
</dbReference>
<dbReference type="InterPro" id="IPR004358">
    <property type="entry name" value="Sig_transdc_His_kin-like_C"/>
</dbReference>
<organism evidence="14">
    <name type="scientific">Paraconexibacter sp. AEG42_29</name>
    <dbReference type="NCBI Taxonomy" id="2997339"/>
    <lineage>
        <taxon>Bacteria</taxon>
        <taxon>Bacillati</taxon>
        <taxon>Actinomycetota</taxon>
        <taxon>Thermoleophilia</taxon>
        <taxon>Solirubrobacterales</taxon>
        <taxon>Paraconexibacteraceae</taxon>
        <taxon>Paraconexibacter</taxon>
    </lineage>
</organism>
<feature type="domain" description="HAMP" evidence="13">
    <location>
        <begin position="181"/>
        <end position="235"/>
    </location>
</feature>
<dbReference type="InterPro" id="IPR003661">
    <property type="entry name" value="HisK_dim/P_dom"/>
</dbReference>
<dbReference type="Gene3D" id="1.10.287.130">
    <property type="match status" value="1"/>
</dbReference>
<dbReference type="EC" id="2.7.13.3" evidence="3"/>
<evidence type="ECO:0000256" key="8">
    <source>
        <dbReference type="ARBA" id="ARBA00022989"/>
    </source>
</evidence>
<evidence type="ECO:0000256" key="4">
    <source>
        <dbReference type="ARBA" id="ARBA00022553"/>
    </source>
</evidence>
<reference evidence="14" key="1">
    <citation type="submission" date="2022-12" db="EMBL/GenBank/DDBJ databases">
        <title>Paraconexibacter alkalitolerans sp. nov. and Baekduia alba sp. nov., isolated from soil and emended description of the genera Paraconexibacter (Chun et al., 2020) and Baekduia (An et al., 2020).</title>
        <authorList>
            <person name="Vieira S."/>
            <person name="Huber K.J."/>
            <person name="Geppert A."/>
            <person name="Wolf J."/>
            <person name="Neumann-Schaal M."/>
            <person name="Muesken M."/>
            <person name="Overmann J."/>
        </authorList>
    </citation>
    <scope>NUCLEOTIDE SEQUENCE</scope>
    <source>
        <strain evidence="14">AEG42_29</strain>
    </source>
</reference>
<accession>A0AAU7AVW1</accession>
<dbReference type="Pfam" id="PF00672">
    <property type="entry name" value="HAMP"/>
    <property type="match status" value="1"/>
</dbReference>
<dbReference type="PROSITE" id="PS50109">
    <property type="entry name" value="HIS_KIN"/>
    <property type="match status" value="1"/>
</dbReference>
<keyword evidence="10 11" id="KW-0472">Membrane</keyword>
<keyword evidence="4" id="KW-0597">Phosphoprotein</keyword>
<dbReference type="InterPro" id="IPR036890">
    <property type="entry name" value="HATPase_C_sf"/>
</dbReference>
<dbReference type="SMART" id="SM00387">
    <property type="entry name" value="HATPase_c"/>
    <property type="match status" value="1"/>
</dbReference>
<dbReference type="SUPFAM" id="SSF55874">
    <property type="entry name" value="ATPase domain of HSP90 chaperone/DNA topoisomerase II/histidine kinase"/>
    <property type="match status" value="1"/>
</dbReference>
<dbReference type="Gene3D" id="6.10.340.10">
    <property type="match status" value="1"/>
</dbReference>
<dbReference type="InterPro" id="IPR050428">
    <property type="entry name" value="TCS_sensor_his_kinase"/>
</dbReference>
<evidence type="ECO:0000256" key="7">
    <source>
        <dbReference type="ARBA" id="ARBA00022777"/>
    </source>
</evidence>
<comment type="catalytic activity">
    <reaction evidence="1">
        <text>ATP + protein L-histidine = ADP + protein N-phospho-L-histidine.</text>
        <dbReference type="EC" id="2.7.13.3"/>
    </reaction>
</comment>
<dbReference type="InterPro" id="IPR005467">
    <property type="entry name" value="His_kinase_dom"/>
</dbReference>
<keyword evidence="6 11" id="KW-0812">Transmembrane</keyword>
<dbReference type="RefSeq" id="WP_354702245.1">
    <property type="nucleotide sequence ID" value="NZ_CP114014.1"/>
</dbReference>
<dbReference type="PROSITE" id="PS50885">
    <property type="entry name" value="HAMP"/>
    <property type="match status" value="1"/>
</dbReference>
<dbReference type="SUPFAM" id="SSF158472">
    <property type="entry name" value="HAMP domain-like"/>
    <property type="match status" value="1"/>
</dbReference>
<evidence type="ECO:0000256" key="5">
    <source>
        <dbReference type="ARBA" id="ARBA00022679"/>
    </source>
</evidence>
<dbReference type="InterPro" id="IPR036097">
    <property type="entry name" value="HisK_dim/P_sf"/>
</dbReference>
<keyword evidence="7" id="KW-0418">Kinase</keyword>
<dbReference type="CDD" id="cd00082">
    <property type="entry name" value="HisKA"/>
    <property type="match status" value="1"/>
</dbReference>
<evidence type="ECO:0000259" key="13">
    <source>
        <dbReference type="PROSITE" id="PS50885"/>
    </source>
</evidence>
<dbReference type="SMART" id="SM00388">
    <property type="entry name" value="HisKA"/>
    <property type="match status" value="1"/>
</dbReference>
<evidence type="ECO:0000256" key="11">
    <source>
        <dbReference type="SAM" id="Phobius"/>
    </source>
</evidence>